<evidence type="ECO:0000313" key="1">
    <source>
        <dbReference type="EMBL" id="JAE23056.1"/>
    </source>
</evidence>
<dbReference type="EMBL" id="GBRH01174840">
    <property type="protein sequence ID" value="JAE23056.1"/>
    <property type="molecule type" value="Transcribed_RNA"/>
</dbReference>
<reference evidence="1" key="2">
    <citation type="journal article" date="2015" name="Data Brief">
        <title>Shoot transcriptome of the giant reed, Arundo donax.</title>
        <authorList>
            <person name="Barrero R.A."/>
            <person name="Guerrero F.D."/>
            <person name="Moolhuijzen P."/>
            <person name="Goolsby J.A."/>
            <person name="Tidwell J."/>
            <person name="Bellgard S.E."/>
            <person name="Bellgard M.I."/>
        </authorList>
    </citation>
    <scope>NUCLEOTIDE SEQUENCE</scope>
    <source>
        <tissue evidence="1">Shoot tissue taken approximately 20 cm above the soil surface</tissue>
    </source>
</reference>
<sequence length="23" mass="2801">MVETFWKAFTEYKMSEERSTTAK</sequence>
<accession>A0A0A9GKI7</accession>
<organism evidence="1">
    <name type="scientific">Arundo donax</name>
    <name type="common">Giant reed</name>
    <name type="synonym">Donax arundinaceus</name>
    <dbReference type="NCBI Taxonomy" id="35708"/>
    <lineage>
        <taxon>Eukaryota</taxon>
        <taxon>Viridiplantae</taxon>
        <taxon>Streptophyta</taxon>
        <taxon>Embryophyta</taxon>
        <taxon>Tracheophyta</taxon>
        <taxon>Spermatophyta</taxon>
        <taxon>Magnoliopsida</taxon>
        <taxon>Liliopsida</taxon>
        <taxon>Poales</taxon>
        <taxon>Poaceae</taxon>
        <taxon>PACMAD clade</taxon>
        <taxon>Arundinoideae</taxon>
        <taxon>Arundineae</taxon>
        <taxon>Arundo</taxon>
    </lineage>
</organism>
<protein>
    <submittedName>
        <fullName evidence="1">Uncharacterized protein</fullName>
    </submittedName>
</protein>
<proteinExistence type="predicted"/>
<name>A0A0A9GKI7_ARUDO</name>
<reference evidence="1" key="1">
    <citation type="submission" date="2014-09" db="EMBL/GenBank/DDBJ databases">
        <authorList>
            <person name="Magalhaes I.L.F."/>
            <person name="Oliveira U."/>
            <person name="Santos F.R."/>
            <person name="Vidigal T.H.D.A."/>
            <person name="Brescovit A.D."/>
            <person name="Santos A.J."/>
        </authorList>
    </citation>
    <scope>NUCLEOTIDE SEQUENCE</scope>
    <source>
        <tissue evidence="1">Shoot tissue taken approximately 20 cm above the soil surface</tissue>
    </source>
</reference>
<dbReference type="AlphaFoldDB" id="A0A0A9GKI7"/>